<proteinExistence type="predicted"/>
<feature type="transmembrane region" description="Helical" evidence="1">
    <location>
        <begin position="36"/>
        <end position="55"/>
    </location>
</feature>
<dbReference type="Proteomes" id="UP000070257">
    <property type="component" value="Unassembled WGS sequence"/>
</dbReference>
<accession>A0A656YWN4</accession>
<protein>
    <submittedName>
        <fullName evidence="2">Uncharacterized protein</fullName>
    </submittedName>
</protein>
<evidence type="ECO:0000313" key="2">
    <source>
        <dbReference type="EMBL" id="KXA98545.1"/>
    </source>
</evidence>
<evidence type="ECO:0000313" key="3">
    <source>
        <dbReference type="Proteomes" id="UP000070257"/>
    </source>
</evidence>
<organism evidence="2 3">
    <name type="scientific">candidate division MSBL1 archaeon SCGC-AAA259J03</name>
    <dbReference type="NCBI Taxonomy" id="1698269"/>
    <lineage>
        <taxon>Archaea</taxon>
        <taxon>Methanobacteriati</taxon>
        <taxon>Methanobacteriota</taxon>
        <taxon>candidate division MSBL1</taxon>
    </lineage>
</organism>
<evidence type="ECO:0000256" key="1">
    <source>
        <dbReference type="SAM" id="Phobius"/>
    </source>
</evidence>
<name>A0A656YWN4_9EURY</name>
<keyword evidence="1" id="KW-0472">Membrane</keyword>
<feature type="transmembrane region" description="Helical" evidence="1">
    <location>
        <begin position="62"/>
        <end position="82"/>
    </location>
</feature>
<keyword evidence="1" id="KW-0812">Transmembrane</keyword>
<keyword evidence="1" id="KW-1133">Transmembrane helix</keyword>
<sequence>MDLKNQLMNFLFLVCTAFFTFTLAHLTRIDFPGVLSLLGYLLITGPPLAGLLYIGEKVRSDYLIYFQISTIAIITWLHVLVFKL</sequence>
<gene>
    <name evidence="2" type="ORF">AKJ39_01645</name>
</gene>
<comment type="caution">
    <text evidence="2">The sequence shown here is derived from an EMBL/GenBank/DDBJ whole genome shotgun (WGS) entry which is preliminary data.</text>
</comment>
<keyword evidence="3" id="KW-1185">Reference proteome</keyword>
<reference evidence="2 3" key="1">
    <citation type="journal article" date="2016" name="Sci. Rep.">
        <title>Metabolic traits of an uncultured archaeal lineage -MSBL1- from brine pools of the Red Sea.</title>
        <authorList>
            <person name="Mwirichia R."/>
            <person name="Alam I."/>
            <person name="Rashid M."/>
            <person name="Vinu M."/>
            <person name="Ba-Alawi W."/>
            <person name="Anthony Kamau A."/>
            <person name="Kamanda Ngugi D."/>
            <person name="Goker M."/>
            <person name="Klenk H.P."/>
            <person name="Bajic V."/>
            <person name="Stingl U."/>
        </authorList>
    </citation>
    <scope>NUCLEOTIDE SEQUENCE [LARGE SCALE GENOMIC DNA]</scope>
    <source>
        <strain evidence="2">SCGC-AAA259J03</strain>
    </source>
</reference>
<dbReference type="EMBL" id="LHXT01000016">
    <property type="protein sequence ID" value="KXA98545.1"/>
    <property type="molecule type" value="Genomic_DNA"/>
</dbReference>
<dbReference type="AlphaFoldDB" id="A0A656YWN4"/>